<gene>
    <name evidence="2" type="ORF">HK414_20005</name>
</gene>
<proteinExistence type="predicted"/>
<dbReference type="InterPro" id="IPR032710">
    <property type="entry name" value="NTF2-like_dom_sf"/>
</dbReference>
<dbReference type="InterPro" id="IPR032347">
    <property type="entry name" value="DUF4864"/>
</dbReference>
<keyword evidence="1" id="KW-0812">Transmembrane</keyword>
<dbReference type="Proteomes" id="UP000500826">
    <property type="component" value="Chromosome"/>
</dbReference>
<dbReference type="SUPFAM" id="SSF54427">
    <property type="entry name" value="NTF2-like"/>
    <property type="match status" value="1"/>
</dbReference>
<dbReference type="Pfam" id="PF16156">
    <property type="entry name" value="DUF4864"/>
    <property type="match status" value="1"/>
</dbReference>
<evidence type="ECO:0000256" key="1">
    <source>
        <dbReference type="SAM" id="Phobius"/>
    </source>
</evidence>
<reference evidence="2 3" key="1">
    <citation type="submission" date="2020-05" db="EMBL/GenBank/DDBJ databases">
        <title>Ramlibacter rhizophilus sp. nov., isolated from rhizosphere soil of national flower Mugunghwa from South Korea.</title>
        <authorList>
            <person name="Zheng-Fei Y."/>
            <person name="Huan T."/>
        </authorList>
    </citation>
    <scope>NUCLEOTIDE SEQUENCE [LARGE SCALE GENOMIC DNA]</scope>
    <source>
        <strain evidence="2 3">H242</strain>
    </source>
</reference>
<dbReference type="EMBL" id="CP053418">
    <property type="protein sequence ID" value="QJW85009.1"/>
    <property type="molecule type" value="Genomic_DNA"/>
</dbReference>
<keyword evidence="3" id="KW-1185">Reference proteome</keyword>
<feature type="transmembrane region" description="Helical" evidence="1">
    <location>
        <begin position="20"/>
        <end position="37"/>
    </location>
</feature>
<keyword evidence="1" id="KW-1133">Transmembrane helix</keyword>
<evidence type="ECO:0000313" key="2">
    <source>
        <dbReference type="EMBL" id="QJW85009.1"/>
    </source>
</evidence>
<organism evidence="2 3">
    <name type="scientific">Ramlibacter terrae</name>
    <dbReference type="NCBI Taxonomy" id="2732511"/>
    <lineage>
        <taxon>Bacteria</taxon>
        <taxon>Pseudomonadati</taxon>
        <taxon>Pseudomonadota</taxon>
        <taxon>Betaproteobacteria</taxon>
        <taxon>Burkholderiales</taxon>
        <taxon>Comamonadaceae</taxon>
        <taxon>Ramlibacter</taxon>
    </lineage>
</organism>
<keyword evidence="1" id="KW-0472">Membrane</keyword>
<name>A0ABX6P6A7_9BURK</name>
<protein>
    <submittedName>
        <fullName evidence="2">DUF4864 domain-containing protein</fullName>
    </submittedName>
</protein>
<sequence>MNDLSHAPAEAPSRLRSPATAWSLLFAAILLGGILSVDAPRARPDPAGVREVVQQQLQALAAEDAGTAFALADPGLRTRFGNADEFLAMLRAQYPMVVHPSSVLFLKPQSDGSMALQKVRLTDADGSNWMVTYVLNRRGDRWLISACMVTPDAPQVMA</sequence>
<reference evidence="2 3" key="2">
    <citation type="submission" date="2020-05" db="EMBL/GenBank/DDBJ databases">
        <authorList>
            <person name="Khan S.A."/>
            <person name="Jeon C.O."/>
            <person name="Chun B.H."/>
        </authorList>
    </citation>
    <scope>NUCLEOTIDE SEQUENCE [LARGE SCALE GENOMIC DNA]</scope>
    <source>
        <strain evidence="2 3">H242</strain>
    </source>
</reference>
<evidence type="ECO:0000313" key="3">
    <source>
        <dbReference type="Proteomes" id="UP000500826"/>
    </source>
</evidence>
<accession>A0ABX6P6A7</accession>